<dbReference type="CTD" id="20205565"/>
<dbReference type="GeneID" id="20205565"/>
<dbReference type="EMBL" id="AMQM01005450">
    <property type="status" value="NOT_ANNOTATED_CDS"/>
    <property type="molecule type" value="Genomic_DNA"/>
</dbReference>
<dbReference type="KEGG" id="hro:HELRODRAFT_175844"/>
<protein>
    <submittedName>
        <fullName evidence="2 3">Uncharacterized protein</fullName>
    </submittedName>
</protein>
<sequence length="216" mass="24515">MSYQHKSGASKRKEKEKRETLARKNQKTCDSFFMINQSSSNFHNESEPEKIENTTLVEESLTVISPEIVTFDVDEGENSSAANNCNKSTLSVYDIGKEENTFLQTKDVHEAVLNGPPTLPKNFPVDFEGNFFPPSALVGHSSHLLISVEVVFFDIFSARPLNQHHTISSCRHGRYVVWRILGYKSNLSQKRHILRFTAINMEKNSKKNILVYSSTS</sequence>
<dbReference type="EMBL" id="AMQM01005451">
    <property type="status" value="NOT_ANNOTATED_CDS"/>
    <property type="molecule type" value="Genomic_DNA"/>
</dbReference>
<dbReference type="HOGENOM" id="CLU_1278874_0_0_1"/>
<dbReference type="EnsemblMetazoa" id="HelroT175844">
    <property type="protein sequence ID" value="HelroP175844"/>
    <property type="gene ID" value="HelroG175844"/>
</dbReference>
<dbReference type="RefSeq" id="XP_009021473.1">
    <property type="nucleotide sequence ID" value="XM_009023225.1"/>
</dbReference>
<evidence type="ECO:0000313" key="4">
    <source>
        <dbReference type="Proteomes" id="UP000015101"/>
    </source>
</evidence>
<reference evidence="3" key="3">
    <citation type="submission" date="2015-06" db="UniProtKB">
        <authorList>
            <consortium name="EnsemblMetazoa"/>
        </authorList>
    </citation>
    <scope>IDENTIFICATION</scope>
</reference>
<evidence type="ECO:0000256" key="1">
    <source>
        <dbReference type="SAM" id="MobiDB-lite"/>
    </source>
</evidence>
<keyword evidence="4" id="KW-1185">Reference proteome</keyword>
<dbReference type="InParanoid" id="T1F9R6"/>
<gene>
    <name evidence="3" type="primary">20205565</name>
    <name evidence="2" type="ORF">HELRODRAFT_175844</name>
</gene>
<accession>T1F9R6</accession>
<evidence type="ECO:0000313" key="3">
    <source>
        <dbReference type="EnsemblMetazoa" id="HelroP175844"/>
    </source>
</evidence>
<proteinExistence type="predicted"/>
<dbReference type="AlphaFoldDB" id="T1F9R6"/>
<feature type="compositionally biased region" description="Basic and acidic residues" evidence="1">
    <location>
        <begin position="11"/>
        <end position="22"/>
    </location>
</feature>
<evidence type="ECO:0000313" key="2">
    <source>
        <dbReference type="EMBL" id="ESO00423.1"/>
    </source>
</evidence>
<name>T1F9R6_HELRO</name>
<reference evidence="2 4" key="2">
    <citation type="journal article" date="2013" name="Nature">
        <title>Insights into bilaterian evolution from three spiralian genomes.</title>
        <authorList>
            <person name="Simakov O."/>
            <person name="Marletaz F."/>
            <person name="Cho S.J."/>
            <person name="Edsinger-Gonzales E."/>
            <person name="Havlak P."/>
            <person name="Hellsten U."/>
            <person name="Kuo D.H."/>
            <person name="Larsson T."/>
            <person name="Lv J."/>
            <person name="Arendt D."/>
            <person name="Savage R."/>
            <person name="Osoegawa K."/>
            <person name="de Jong P."/>
            <person name="Grimwood J."/>
            <person name="Chapman J.A."/>
            <person name="Shapiro H."/>
            <person name="Aerts A."/>
            <person name="Otillar R.P."/>
            <person name="Terry A.Y."/>
            <person name="Boore J.L."/>
            <person name="Grigoriev I.V."/>
            <person name="Lindberg D.R."/>
            <person name="Seaver E.C."/>
            <person name="Weisblat D.A."/>
            <person name="Putnam N.H."/>
            <person name="Rokhsar D.S."/>
        </authorList>
    </citation>
    <scope>NUCLEOTIDE SEQUENCE</scope>
</reference>
<feature type="region of interest" description="Disordered" evidence="1">
    <location>
        <begin position="1"/>
        <end position="24"/>
    </location>
</feature>
<reference evidence="4" key="1">
    <citation type="submission" date="2012-12" db="EMBL/GenBank/DDBJ databases">
        <authorList>
            <person name="Hellsten U."/>
            <person name="Grimwood J."/>
            <person name="Chapman J.A."/>
            <person name="Shapiro H."/>
            <person name="Aerts A."/>
            <person name="Otillar R.P."/>
            <person name="Terry A.Y."/>
            <person name="Boore J.L."/>
            <person name="Simakov O."/>
            <person name="Marletaz F."/>
            <person name="Cho S.-J."/>
            <person name="Edsinger-Gonzales E."/>
            <person name="Havlak P."/>
            <person name="Kuo D.-H."/>
            <person name="Larsson T."/>
            <person name="Lv J."/>
            <person name="Arendt D."/>
            <person name="Savage R."/>
            <person name="Osoegawa K."/>
            <person name="de Jong P."/>
            <person name="Lindberg D.R."/>
            <person name="Seaver E.C."/>
            <person name="Weisblat D.A."/>
            <person name="Putnam N.H."/>
            <person name="Grigoriev I.V."/>
            <person name="Rokhsar D.S."/>
        </authorList>
    </citation>
    <scope>NUCLEOTIDE SEQUENCE</scope>
</reference>
<organism evidence="3 4">
    <name type="scientific">Helobdella robusta</name>
    <name type="common">Californian leech</name>
    <dbReference type="NCBI Taxonomy" id="6412"/>
    <lineage>
        <taxon>Eukaryota</taxon>
        <taxon>Metazoa</taxon>
        <taxon>Spiralia</taxon>
        <taxon>Lophotrochozoa</taxon>
        <taxon>Annelida</taxon>
        <taxon>Clitellata</taxon>
        <taxon>Hirudinea</taxon>
        <taxon>Rhynchobdellida</taxon>
        <taxon>Glossiphoniidae</taxon>
        <taxon>Helobdella</taxon>
    </lineage>
</organism>
<dbReference type="Proteomes" id="UP000015101">
    <property type="component" value="Unassembled WGS sequence"/>
</dbReference>
<dbReference type="EMBL" id="KB096945">
    <property type="protein sequence ID" value="ESO00423.1"/>
    <property type="molecule type" value="Genomic_DNA"/>
</dbReference>